<evidence type="ECO:0000313" key="5">
    <source>
        <dbReference type="Proteomes" id="UP000288279"/>
    </source>
</evidence>
<proteinExistence type="inferred from homology"/>
<dbReference type="Gene3D" id="1.10.8.60">
    <property type="match status" value="1"/>
</dbReference>
<dbReference type="GO" id="GO:0006270">
    <property type="term" value="P:DNA replication initiation"/>
    <property type="evidence" value="ECO:0007669"/>
    <property type="project" value="TreeGrafter"/>
</dbReference>
<dbReference type="InterPro" id="IPR055199">
    <property type="entry name" value="Hda_lid"/>
</dbReference>
<dbReference type="Pfam" id="PF00308">
    <property type="entry name" value="Bac_DnaA"/>
    <property type="match status" value="1"/>
</dbReference>
<gene>
    <name evidence="4" type="primary">hda</name>
    <name evidence="4" type="ORF">CWI83_01335</name>
</gene>
<dbReference type="InterPro" id="IPR017788">
    <property type="entry name" value="Hda"/>
</dbReference>
<dbReference type="PANTHER" id="PTHR30050:SF5">
    <property type="entry name" value="DNAA REGULATORY INACTIVATOR HDA"/>
    <property type="match status" value="1"/>
</dbReference>
<feature type="domain" description="Chromosomal replication initiator protein DnaA ATPAse" evidence="2">
    <location>
        <begin position="32"/>
        <end position="162"/>
    </location>
</feature>
<dbReference type="PRINTS" id="PR00051">
    <property type="entry name" value="DNAA"/>
</dbReference>
<evidence type="ECO:0000256" key="1">
    <source>
        <dbReference type="RuleBase" id="RU004227"/>
    </source>
</evidence>
<dbReference type="SUPFAM" id="SSF52540">
    <property type="entry name" value="P-loop containing nucleoside triphosphate hydrolases"/>
    <property type="match status" value="1"/>
</dbReference>
<reference evidence="4 5" key="1">
    <citation type="journal article" date="2011" name="Front. Microbiol.">
        <title>Genomic signatures of strain selection and enhancement in Bacillus atrophaeus var. globigii, a historical biowarfare simulant.</title>
        <authorList>
            <person name="Gibbons H.S."/>
            <person name="Broomall S.M."/>
            <person name="McNew L.A."/>
            <person name="Daligault H."/>
            <person name="Chapman C."/>
            <person name="Bruce D."/>
            <person name="Karavis M."/>
            <person name="Krepps M."/>
            <person name="McGregor P.A."/>
            <person name="Hong C."/>
            <person name="Park K.H."/>
            <person name="Akmal A."/>
            <person name="Feldman A."/>
            <person name="Lin J.S."/>
            <person name="Chang W.E."/>
            <person name="Higgs B.W."/>
            <person name="Demirev P."/>
            <person name="Lindquist J."/>
            <person name="Liem A."/>
            <person name="Fochler E."/>
            <person name="Read T.D."/>
            <person name="Tapia R."/>
            <person name="Johnson S."/>
            <person name="Bishop-Lilly K.A."/>
            <person name="Detter C."/>
            <person name="Han C."/>
            <person name="Sozhamannan S."/>
            <person name="Rosenzweig C.N."/>
            <person name="Skowronski E.W."/>
        </authorList>
    </citation>
    <scope>NUCLEOTIDE SEQUENCE [LARGE SCALE GENOMIC DNA]</scope>
    <source>
        <strain evidence="4 5">PIT1</strain>
    </source>
</reference>
<evidence type="ECO:0000259" key="2">
    <source>
        <dbReference type="Pfam" id="PF00308"/>
    </source>
</evidence>
<feature type="domain" description="Hda lid" evidence="3">
    <location>
        <begin position="169"/>
        <end position="233"/>
    </location>
</feature>
<sequence length="235" mass="26151">MDSNSMSFEQLPLSVEPPLDETFATYVAGANAEVVSLLQSESQPLVYLWGSHQTGKSHLLHALCAEASATQQSLMYLPLAELKQVDEPEVLLQGLAEVDLLCLDDVDQVISHRAWCYGLFALLNQRLDRGSGRTVITANCSPQHLDAALADVQSRLQWGLVLQLKRLADEDKLTLLQRRAEALGLQLKDDAAKFLIQRSGRDLSELLQQLNRLNQASFVAKRRLTIPFIKDVLGY</sequence>
<name>A0A432ZMS6_9GAMM</name>
<evidence type="ECO:0000313" key="4">
    <source>
        <dbReference type="EMBL" id="RUO79184.1"/>
    </source>
</evidence>
<evidence type="ECO:0000259" key="3">
    <source>
        <dbReference type="Pfam" id="PF22688"/>
    </source>
</evidence>
<dbReference type="AlphaFoldDB" id="A0A432ZMS6"/>
<dbReference type="EMBL" id="PIQG01000001">
    <property type="protein sequence ID" value="RUO79184.1"/>
    <property type="molecule type" value="Genomic_DNA"/>
</dbReference>
<accession>A0A432ZMS6</accession>
<dbReference type="NCBIfam" id="TIGR03420">
    <property type="entry name" value="DnaA_homol_Hda"/>
    <property type="match status" value="1"/>
</dbReference>
<comment type="similarity">
    <text evidence="1">Belongs to the DnaA family.</text>
</comment>
<comment type="caution">
    <text evidence="4">The sequence shown here is derived from an EMBL/GenBank/DDBJ whole genome shotgun (WGS) entry which is preliminary data.</text>
</comment>
<protein>
    <submittedName>
        <fullName evidence="4">DnaA regulatory inactivator Hda</fullName>
    </submittedName>
</protein>
<keyword evidence="5" id="KW-1185">Reference proteome</keyword>
<organism evidence="4 5">
    <name type="scientific">Pseudidiomarina taiwanensis</name>
    <dbReference type="NCBI Taxonomy" id="337250"/>
    <lineage>
        <taxon>Bacteria</taxon>
        <taxon>Pseudomonadati</taxon>
        <taxon>Pseudomonadota</taxon>
        <taxon>Gammaproteobacteria</taxon>
        <taxon>Alteromonadales</taxon>
        <taxon>Idiomarinaceae</taxon>
        <taxon>Pseudidiomarina</taxon>
    </lineage>
</organism>
<dbReference type="Gene3D" id="3.40.50.300">
    <property type="entry name" value="P-loop containing nucleotide triphosphate hydrolases"/>
    <property type="match status" value="1"/>
</dbReference>
<dbReference type="InterPro" id="IPR013317">
    <property type="entry name" value="DnaA_dom"/>
</dbReference>
<dbReference type="InterPro" id="IPR020591">
    <property type="entry name" value="Chromosome_initiator_DnaA-like"/>
</dbReference>
<dbReference type="Pfam" id="PF22688">
    <property type="entry name" value="Hda_lid"/>
    <property type="match status" value="1"/>
</dbReference>
<dbReference type="InterPro" id="IPR027417">
    <property type="entry name" value="P-loop_NTPase"/>
</dbReference>
<dbReference type="Proteomes" id="UP000288279">
    <property type="component" value="Unassembled WGS sequence"/>
</dbReference>
<dbReference type="PANTHER" id="PTHR30050">
    <property type="entry name" value="CHROMOSOMAL REPLICATION INITIATOR PROTEIN DNAA"/>
    <property type="match status" value="1"/>
</dbReference>
<keyword evidence="1" id="KW-0235">DNA replication</keyword>
<dbReference type="GO" id="GO:0032297">
    <property type="term" value="P:negative regulation of DNA-templated DNA replication initiation"/>
    <property type="evidence" value="ECO:0007669"/>
    <property type="project" value="InterPro"/>
</dbReference>